<organism evidence="1 2">
    <name type="scientific">Artomyces pyxidatus</name>
    <dbReference type="NCBI Taxonomy" id="48021"/>
    <lineage>
        <taxon>Eukaryota</taxon>
        <taxon>Fungi</taxon>
        <taxon>Dikarya</taxon>
        <taxon>Basidiomycota</taxon>
        <taxon>Agaricomycotina</taxon>
        <taxon>Agaricomycetes</taxon>
        <taxon>Russulales</taxon>
        <taxon>Auriscalpiaceae</taxon>
        <taxon>Artomyces</taxon>
    </lineage>
</organism>
<evidence type="ECO:0000313" key="2">
    <source>
        <dbReference type="Proteomes" id="UP000814140"/>
    </source>
</evidence>
<accession>A0ACB8THT0</accession>
<name>A0ACB8THT0_9AGAM</name>
<dbReference type="EMBL" id="MU277189">
    <property type="protein sequence ID" value="KAI0067956.1"/>
    <property type="molecule type" value="Genomic_DNA"/>
</dbReference>
<keyword evidence="2" id="KW-1185">Reference proteome</keyword>
<reference evidence="1" key="1">
    <citation type="submission" date="2021-03" db="EMBL/GenBank/DDBJ databases">
        <authorList>
            <consortium name="DOE Joint Genome Institute"/>
            <person name="Ahrendt S."/>
            <person name="Looney B.P."/>
            <person name="Miyauchi S."/>
            <person name="Morin E."/>
            <person name="Drula E."/>
            <person name="Courty P.E."/>
            <person name="Chicoki N."/>
            <person name="Fauchery L."/>
            <person name="Kohler A."/>
            <person name="Kuo A."/>
            <person name="Labutti K."/>
            <person name="Pangilinan J."/>
            <person name="Lipzen A."/>
            <person name="Riley R."/>
            <person name="Andreopoulos W."/>
            <person name="He G."/>
            <person name="Johnson J."/>
            <person name="Barry K.W."/>
            <person name="Grigoriev I.V."/>
            <person name="Nagy L."/>
            <person name="Hibbett D."/>
            <person name="Henrissat B."/>
            <person name="Matheny P.B."/>
            <person name="Labbe J."/>
            <person name="Martin F."/>
        </authorList>
    </citation>
    <scope>NUCLEOTIDE SEQUENCE</scope>
    <source>
        <strain evidence="1">HHB10654</strain>
    </source>
</reference>
<dbReference type="Proteomes" id="UP000814140">
    <property type="component" value="Unassembled WGS sequence"/>
</dbReference>
<reference evidence="1" key="2">
    <citation type="journal article" date="2022" name="New Phytol.">
        <title>Evolutionary transition to the ectomycorrhizal habit in the genomes of a hyperdiverse lineage of mushroom-forming fungi.</title>
        <authorList>
            <person name="Looney B."/>
            <person name="Miyauchi S."/>
            <person name="Morin E."/>
            <person name="Drula E."/>
            <person name="Courty P.E."/>
            <person name="Kohler A."/>
            <person name="Kuo A."/>
            <person name="LaButti K."/>
            <person name="Pangilinan J."/>
            <person name="Lipzen A."/>
            <person name="Riley R."/>
            <person name="Andreopoulos W."/>
            <person name="He G."/>
            <person name="Johnson J."/>
            <person name="Nolan M."/>
            <person name="Tritt A."/>
            <person name="Barry K.W."/>
            <person name="Grigoriev I.V."/>
            <person name="Nagy L.G."/>
            <person name="Hibbett D."/>
            <person name="Henrissat B."/>
            <person name="Matheny P.B."/>
            <person name="Labbe J."/>
            <person name="Martin F.M."/>
        </authorList>
    </citation>
    <scope>NUCLEOTIDE SEQUENCE</scope>
    <source>
        <strain evidence="1">HHB10654</strain>
    </source>
</reference>
<proteinExistence type="predicted"/>
<sequence length="1203" mass="132739">MAPSPNRRKSIAVTHQLKSSRPSHKRRPHSITPGDSVLKQISPASRARRSIGPRKSILKLPPALNQDDPDEATQSMDLTRDFRGDTDNTRKSFGRRVSFAPNAHVRIFEKDNNNNTNSTQSPSSSPSAADSPAHQAPPPPPLVNDENDYPGANKNRRRSSLRRSMAFSENGEASMDIDSEFDNSSPLPAGFLLSASALQDEEFGGEDDFDDDEMEMTMALKGNIRRRSSAAGARRSSVVPPSLPYPDLVPPQPEHVLLDTSSQSMDMSNNSFADSSMQDTRPMEFTAPVGKSLNKPKPPSAEWLALRAVTHSGDTPYEPPPSDEDDDGDFDLGAVGRSSYGGSEDMDLTEAEMRIRATQIVDEVHEDSFTSSEGDSLDSSEEAMGNRTLNLTNMRRQSLARTESSSTDVTGVHDHSGEAPRDEVIHNPIVSSVEERALSPPLPPAAPLPAFQPVFTAPLSRSGDPSAPIPVFSKPGSVFSAPKPAAIPSPSRTRPPTATPASPSKGKPPLSPRKGVSAAFALPVIKPQPKKRPLPEEARPDGVEEQENVLHPAKRVAPSPPPEPVEKSAASSSTTTARRPSLGGGLRRPSGYFAQRKSLGPSGMPNLPRPASPKKKAGAMLGRASVGSVVELDTELSIMLEREAARPRSPANEEISGSQLPDISEAGPSLLPRSPGPELLTEENEWQPTSDTMDATEQWRTGVPPQSFAEEDEEPPISIEQFFAMTGIRFMDELAAPRRSTIHPSQLQSFRRRSSLSMDEIPLADYFVAMSVDVPQLELYSHVAKDLQMWIEHTKEIYRQAEEEATKVTPALFREYSAADEEIKEELLHQLKLIKANNHGTARSQWYDWRLQWVAQLYATADKGFNELTEDARVLESVISQTQSLMPSLREEHARVMKELEMEQATAAEIENSDQEYLTELKTTIAEQGSALDAFRADVGETHAKLEHLQEKLRDIDAEKAEAVAAIQESQRLIDIQKNSTQAEVFRLRDELAALEELHLWRTTKIQSDRFEFVYASRFYVSVPCVKFRPVTADIRIARTKEMPLKFRDQFPRFTDLTMQVAQQRIAAVPTGMSIRKVVQALGDFWSGCHQLRTQFTFLVIKYPLTVEPLPAPATGAIATATVLLSRVRAKIYVSFVLDAETLWDWPMSIGSIQCQVRKAYGPAVDIDKIADALRERLAQATPDDNHACFLDACIEATMEYEE</sequence>
<gene>
    <name evidence="1" type="ORF">BV25DRAFT_895566</name>
</gene>
<comment type="caution">
    <text evidence="1">The sequence shown here is derived from an EMBL/GenBank/DDBJ whole genome shotgun (WGS) entry which is preliminary data.</text>
</comment>
<protein>
    <submittedName>
        <fullName evidence="1">Uncharacterized protein</fullName>
    </submittedName>
</protein>
<evidence type="ECO:0000313" key="1">
    <source>
        <dbReference type="EMBL" id="KAI0067956.1"/>
    </source>
</evidence>